<dbReference type="EMBL" id="JAAIJR010000159">
    <property type="protein sequence ID" value="NEX23122.1"/>
    <property type="molecule type" value="Genomic_DNA"/>
</dbReference>
<dbReference type="Proteomes" id="UP000471640">
    <property type="component" value="Unassembled WGS sequence"/>
</dbReference>
<comment type="caution">
    <text evidence="1">The sequence shown here is derived from an EMBL/GenBank/DDBJ whole genome shotgun (WGS) entry which is preliminary data.</text>
</comment>
<organism evidence="1 2">
    <name type="scientific">Thiorhodococcus mannitoliphagus</name>
    <dbReference type="NCBI Taxonomy" id="329406"/>
    <lineage>
        <taxon>Bacteria</taxon>
        <taxon>Pseudomonadati</taxon>
        <taxon>Pseudomonadota</taxon>
        <taxon>Gammaproteobacteria</taxon>
        <taxon>Chromatiales</taxon>
        <taxon>Chromatiaceae</taxon>
        <taxon>Thiorhodococcus</taxon>
    </lineage>
</organism>
<proteinExistence type="predicted"/>
<evidence type="ECO:0000313" key="2">
    <source>
        <dbReference type="Proteomes" id="UP000471640"/>
    </source>
</evidence>
<evidence type="ECO:0000313" key="1">
    <source>
        <dbReference type="EMBL" id="NEX23122.1"/>
    </source>
</evidence>
<reference evidence="1 2" key="2">
    <citation type="submission" date="2020-02" db="EMBL/GenBank/DDBJ databases">
        <title>Genome sequences of Thiorhodococcus mannitoliphagus and Thiorhodococcus minor, purple sulfur photosynthetic bacteria in the gammaproteobacterial family, Chromatiaceae.</title>
        <authorList>
            <person name="Aviles F.A."/>
            <person name="Meyer T.E."/>
            <person name="Kyndt J.A."/>
        </authorList>
    </citation>
    <scope>NUCLEOTIDE SEQUENCE [LARGE SCALE GENOMIC DNA]</scope>
    <source>
        <strain evidence="1 2">DSM 18266</strain>
    </source>
</reference>
<reference evidence="2" key="1">
    <citation type="journal article" date="2020" name="Microbiol. Resour. Announc.">
        <title>Draft Genome Sequences of Thiorhodococcus mannitoliphagus and Thiorhodococcus minor, Purple Sulfur Photosynthetic Bacteria in the Gammaproteobacterial Family Chromatiaceae.</title>
        <authorList>
            <person name="Aviles F.A."/>
            <person name="Meyer T.E."/>
            <person name="Kyndt J.A."/>
        </authorList>
    </citation>
    <scope>NUCLEOTIDE SEQUENCE [LARGE SCALE GENOMIC DNA]</scope>
    <source>
        <strain evidence="2">DSM 18266</strain>
    </source>
</reference>
<accession>A0A6P1E3P1</accession>
<keyword evidence="2" id="KW-1185">Reference proteome</keyword>
<dbReference type="AlphaFoldDB" id="A0A6P1E3P1"/>
<protein>
    <submittedName>
        <fullName evidence="1">Uncharacterized protein</fullName>
    </submittedName>
</protein>
<sequence length="102" mass="11406">MRVEDMAPGMHLAKDIYDPNGNVLMRSGAEITERLIKALRSWGISEVAIKTAADEDPGMIRDPKAVAEIRALLDQQFSLSNRDHPMIQALYDLCLDRALGKR</sequence>
<gene>
    <name evidence="1" type="ORF">G3480_22955</name>
</gene>
<name>A0A6P1E3P1_9GAMM</name>